<evidence type="ECO:0008006" key="3">
    <source>
        <dbReference type="Google" id="ProtNLM"/>
    </source>
</evidence>
<dbReference type="EMBL" id="KR011718">
    <property type="protein sequence ID" value="AKR17445.1"/>
    <property type="molecule type" value="Genomic_DNA"/>
</dbReference>
<protein>
    <recommendedName>
        <fullName evidence="3">Protein Diedel-like</fullName>
    </recommendedName>
</protein>
<dbReference type="Proteomes" id="UP000202962">
    <property type="component" value="Segment"/>
</dbReference>
<name>A0A161C724_9BBAC</name>
<reference evidence="1 2" key="1">
    <citation type="submission" date="2015-03" db="EMBL/GenBank/DDBJ databases">
        <title>The complete genome sequence of Mocis sp. granulovirus.</title>
        <authorList>
            <person name="Ardisson-Araujo D.M.P."/>
            <person name="Melo F.L."/>
            <person name="Sosa-Gomez D.R."/>
            <person name="Ribeiro B.M."/>
        </authorList>
    </citation>
    <scope>NUCLEOTIDE SEQUENCE [LARGE SCALE GENOMIC DNA]</scope>
    <source>
        <strain evidence="1">Southern Brazil</strain>
    </source>
</reference>
<feature type="unsure residue" description="D or N" evidence="1">
    <location>
        <position position="83"/>
    </location>
</feature>
<proteinExistence type="predicted"/>
<evidence type="ECO:0000313" key="2">
    <source>
        <dbReference type="Proteomes" id="UP000202962"/>
    </source>
</evidence>
<dbReference type="InterPro" id="IPR025061">
    <property type="entry name" value="Diedel"/>
</dbReference>
<organism evidence="1 2">
    <name type="scientific">Mocis latipes granulovirus</name>
    <dbReference type="NCBI Taxonomy" id="2072024"/>
    <lineage>
        <taxon>Viruses</taxon>
        <taxon>Viruses incertae sedis</taxon>
        <taxon>Naldaviricetes</taxon>
        <taxon>Lefavirales</taxon>
        <taxon>Baculoviridae</taxon>
        <taxon>Betabaculovirus</taxon>
        <taxon>Betabaculovirus molatipedis</taxon>
    </lineage>
</organism>
<keyword evidence="2" id="KW-1185">Reference proteome</keyword>
<evidence type="ECO:0000313" key="1">
    <source>
        <dbReference type="EMBL" id="AKR17445.1"/>
    </source>
</evidence>
<dbReference type="Pfam" id="PF13164">
    <property type="entry name" value="Diedel"/>
    <property type="match status" value="1"/>
</dbReference>
<dbReference type="OrthoDB" id="22953at10239"/>
<dbReference type="KEGG" id="vg:27429780"/>
<sequence>MFAVKVIVLLVCALIITSGETKCCRKIVMVWQATTCYPYTVHNSTSVGGENKWCKAKICNNGLTNRGFFCGVGDCNIFGCNCDYGCIEGDPVYNFRYQTGITHARPTIDFSDLSIW</sequence>
<accession>A0A161C724</accession>
<dbReference type="Gene3D" id="3.30.70.2800">
    <property type="match status" value="1"/>
</dbReference>